<proteinExistence type="predicted"/>
<accession>A0A2S3UJR8</accession>
<dbReference type="Proteomes" id="UP000236959">
    <property type="component" value="Unassembled WGS sequence"/>
</dbReference>
<dbReference type="RefSeq" id="WP_208987737.1">
    <property type="nucleotide sequence ID" value="NZ_PPCN01000019.1"/>
</dbReference>
<organism evidence="2 3">
    <name type="scientific">Roseibium marinum</name>
    <dbReference type="NCBI Taxonomy" id="281252"/>
    <lineage>
        <taxon>Bacteria</taxon>
        <taxon>Pseudomonadati</taxon>
        <taxon>Pseudomonadota</taxon>
        <taxon>Alphaproteobacteria</taxon>
        <taxon>Hyphomicrobiales</taxon>
        <taxon>Stappiaceae</taxon>
        <taxon>Roseibium</taxon>
    </lineage>
</organism>
<name>A0A2S3UJR8_9HYPH</name>
<comment type="caution">
    <text evidence="2">The sequence shown here is derived from an EMBL/GenBank/DDBJ whole genome shotgun (WGS) entry which is preliminary data.</text>
</comment>
<protein>
    <submittedName>
        <fullName evidence="2">Uncharacterized protein</fullName>
    </submittedName>
</protein>
<evidence type="ECO:0000313" key="2">
    <source>
        <dbReference type="EMBL" id="POF27972.1"/>
    </source>
</evidence>
<reference evidence="2 3" key="1">
    <citation type="submission" date="2018-01" db="EMBL/GenBank/DDBJ databases">
        <title>Genomic Encyclopedia of Archaeal and Bacterial Type Strains, Phase II (KMG-II): from individual species to whole genera.</title>
        <authorList>
            <person name="Goeker M."/>
        </authorList>
    </citation>
    <scope>NUCLEOTIDE SEQUENCE [LARGE SCALE GENOMIC DNA]</scope>
    <source>
        <strain evidence="2 3">DSM 17023</strain>
    </source>
</reference>
<evidence type="ECO:0000256" key="1">
    <source>
        <dbReference type="SAM" id="MobiDB-lite"/>
    </source>
</evidence>
<sequence length="52" mass="5371">MCMTTKITPRSVVSRVPAATEREGDMFAPTGTGDVVEVDDDAGTVTGIKISG</sequence>
<feature type="region of interest" description="Disordered" evidence="1">
    <location>
        <begin position="17"/>
        <end position="38"/>
    </location>
</feature>
<evidence type="ECO:0000313" key="3">
    <source>
        <dbReference type="Proteomes" id="UP000236959"/>
    </source>
</evidence>
<keyword evidence="3" id="KW-1185">Reference proteome</keyword>
<dbReference type="EMBL" id="PPCN01000019">
    <property type="protein sequence ID" value="POF27972.1"/>
    <property type="molecule type" value="Genomic_DNA"/>
</dbReference>
<gene>
    <name evidence="2" type="ORF">CLV41_11953</name>
</gene>
<dbReference type="AlphaFoldDB" id="A0A2S3UJR8"/>